<feature type="signal peptide" evidence="5">
    <location>
        <begin position="1"/>
        <end position="23"/>
    </location>
</feature>
<keyword evidence="3" id="KW-0813">Transport</keyword>
<dbReference type="CDD" id="cd01008">
    <property type="entry name" value="PBP2_NrtA_SsuA_CpmA_like"/>
    <property type="match status" value="1"/>
</dbReference>
<dbReference type="NCBIfam" id="TIGR01728">
    <property type="entry name" value="SsuA_fam"/>
    <property type="match status" value="1"/>
</dbReference>
<name>A0ABV0BK41_9HYPH</name>
<evidence type="ECO:0000256" key="2">
    <source>
        <dbReference type="ARBA" id="ARBA00010742"/>
    </source>
</evidence>
<gene>
    <name evidence="7" type="ORF">WJT86_08725</name>
</gene>
<dbReference type="SUPFAM" id="SSF53850">
    <property type="entry name" value="Periplasmic binding protein-like II"/>
    <property type="match status" value="1"/>
</dbReference>
<comment type="similarity">
    <text evidence="2">Belongs to the bacterial solute-binding protein SsuA/TauA family.</text>
</comment>
<dbReference type="PANTHER" id="PTHR30024:SF47">
    <property type="entry name" value="TAURINE-BINDING PERIPLASMIC PROTEIN"/>
    <property type="match status" value="1"/>
</dbReference>
<comment type="caution">
    <text evidence="7">The sequence shown here is derived from an EMBL/GenBank/DDBJ whole genome shotgun (WGS) entry which is preliminary data.</text>
</comment>
<keyword evidence="4 5" id="KW-0732">Signal</keyword>
<feature type="domain" description="SsuA/THI5-like" evidence="6">
    <location>
        <begin position="44"/>
        <end position="251"/>
    </location>
</feature>
<evidence type="ECO:0000313" key="8">
    <source>
        <dbReference type="Proteomes" id="UP001418637"/>
    </source>
</evidence>
<dbReference type="InterPro" id="IPR010067">
    <property type="entry name" value="ABC_SsuA_sub-bd"/>
</dbReference>
<keyword evidence="8" id="KW-1185">Reference proteome</keyword>
<feature type="chain" id="PRO_5046395682" evidence="5">
    <location>
        <begin position="24"/>
        <end position="319"/>
    </location>
</feature>
<dbReference type="RefSeq" id="WP_346337179.1">
    <property type="nucleotide sequence ID" value="NZ_JBBYXI010000003.1"/>
</dbReference>
<sequence>MKKLSTILVALTAIIASTMPLSAAEKLNKIGITYVSSPFNVPSIVMRAKGFLDDEFKALNIKVESPEITSGAKQIQALAAGEIQIASVLGGASAILGSANGVDVKIIAVYSRSPKAFFIMTGKDGSTDIKSLKGKSVAGPKGTTLHQLLASALAKNGMKLSDINHVNMDLPAARAALLAGKVDAATLAGNNALAVEEAGGKILVSGEDYIQPTTVIAVRGDLIKNHPEVVKAYLSAHKKALTFMKEHSDEALKLAADEQKISFADAKRMLEWYDFSIRMNDADVANLEADQDFMLESDMLKKKIDIRAQLIDPSAFTIE</sequence>
<evidence type="ECO:0000259" key="6">
    <source>
        <dbReference type="Pfam" id="PF09084"/>
    </source>
</evidence>
<organism evidence="7 8">
    <name type="scientific">Hohaiivirga grylli</name>
    <dbReference type="NCBI Taxonomy" id="3133970"/>
    <lineage>
        <taxon>Bacteria</taxon>
        <taxon>Pseudomonadati</taxon>
        <taxon>Pseudomonadota</taxon>
        <taxon>Alphaproteobacteria</taxon>
        <taxon>Hyphomicrobiales</taxon>
        <taxon>Methylobacteriaceae</taxon>
        <taxon>Hohaiivirga</taxon>
    </lineage>
</organism>
<reference evidence="7 8" key="1">
    <citation type="submission" date="2024-04" db="EMBL/GenBank/DDBJ databases">
        <title>A novel species isolated from cricket.</title>
        <authorList>
            <person name="Wang H.-C."/>
        </authorList>
    </citation>
    <scope>NUCLEOTIDE SEQUENCE [LARGE SCALE GENOMIC DNA]</scope>
    <source>
        <strain evidence="7 8">WL0021</strain>
    </source>
</reference>
<evidence type="ECO:0000256" key="1">
    <source>
        <dbReference type="ARBA" id="ARBA00004418"/>
    </source>
</evidence>
<evidence type="ECO:0000256" key="5">
    <source>
        <dbReference type="SAM" id="SignalP"/>
    </source>
</evidence>
<dbReference type="EMBL" id="JBBYXI010000003">
    <property type="protein sequence ID" value="MEN3931140.1"/>
    <property type="molecule type" value="Genomic_DNA"/>
</dbReference>
<dbReference type="PANTHER" id="PTHR30024">
    <property type="entry name" value="ALIPHATIC SULFONATES-BINDING PROTEIN-RELATED"/>
    <property type="match status" value="1"/>
</dbReference>
<dbReference type="Pfam" id="PF09084">
    <property type="entry name" value="NMT1"/>
    <property type="match status" value="1"/>
</dbReference>
<comment type="subcellular location">
    <subcellularLocation>
        <location evidence="1">Periplasm</location>
    </subcellularLocation>
</comment>
<evidence type="ECO:0000256" key="3">
    <source>
        <dbReference type="ARBA" id="ARBA00022448"/>
    </source>
</evidence>
<dbReference type="InterPro" id="IPR015168">
    <property type="entry name" value="SsuA/THI5"/>
</dbReference>
<accession>A0ABV0BK41</accession>
<evidence type="ECO:0000313" key="7">
    <source>
        <dbReference type="EMBL" id="MEN3931140.1"/>
    </source>
</evidence>
<protein>
    <submittedName>
        <fullName evidence="7">Aliphatic sulfonate ABC transporter substrate-binding protein</fullName>
    </submittedName>
</protein>
<dbReference type="Gene3D" id="3.40.190.10">
    <property type="entry name" value="Periplasmic binding protein-like II"/>
    <property type="match status" value="2"/>
</dbReference>
<evidence type="ECO:0000256" key="4">
    <source>
        <dbReference type="ARBA" id="ARBA00022729"/>
    </source>
</evidence>
<proteinExistence type="inferred from homology"/>
<dbReference type="Proteomes" id="UP001418637">
    <property type="component" value="Unassembled WGS sequence"/>
</dbReference>